<comment type="caution">
    <text evidence="1">The sequence shown here is derived from an EMBL/GenBank/DDBJ whole genome shotgun (WGS) entry which is preliminary data.</text>
</comment>
<protein>
    <submittedName>
        <fullName evidence="1">Uncharacterized protein</fullName>
    </submittedName>
</protein>
<dbReference type="AlphaFoldDB" id="A0A3A2ZJ12"/>
<dbReference type="OrthoDB" id="10414416at2759"/>
<feature type="non-terminal residue" evidence="1">
    <location>
        <position position="1"/>
    </location>
</feature>
<accession>A0A3A2ZJ12</accession>
<gene>
    <name evidence="1" type="ORF">PHISCL_10472</name>
</gene>
<reference evidence="2" key="1">
    <citation type="submission" date="2017-02" db="EMBL/GenBank/DDBJ databases">
        <authorList>
            <person name="Tafer H."/>
            <person name="Lopandic K."/>
        </authorList>
    </citation>
    <scope>NUCLEOTIDE SEQUENCE [LARGE SCALE GENOMIC DNA]</scope>
    <source>
        <strain evidence="2">CBS 366.77</strain>
    </source>
</reference>
<evidence type="ECO:0000313" key="1">
    <source>
        <dbReference type="EMBL" id="RJE17191.1"/>
    </source>
</evidence>
<sequence>ITGLQKHYKTAAQRFELQDVQGIPEFPGLRESLANVVDGIEGRNSTLRLNEVSVFDKAITQLYEAGCEVAALMLFVAEYTGIVKGTNPFDKHSAAAQKLAHGGVIKGLTSRIQMPSSLTDIPQKSQ</sequence>
<dbReference type="Proteomes" id="UP000266188">
    <property type="component" value="Unassembled WGS sequence"/>
</dbReference>
<dbReference type="EMBL" id="MVGC01001427">
    <property type="protein sequence ID" value="RJE17191.1"/>
    <property type="molecule type" value="Genomic_DNA"/>
</dbReference>
<organism evidence="1 2">
    <name type="scientific">Aspergillus sclerotialis</name>
    <dbReference type="NCBI Taxonomy" id="2070753"/>
    <lineage>
        <taxon>Eukaryota</taxon>
        <taxon>Fungi</taxon>
        <taxon>Dikarya</taxon>
        <taxon>Ascomycota</taxon>
        <taxon>Pezizomycotina</taxon>
        <taxon>Eurotiomycetes</taxon>
        <taxon>Eurotiomycetidae</taxon>
        <taxon>Eurotiales</taxon>
        <taxon>Aspergillaceae</taxon>
        <taxon>Aspergillus</taxon>
        <taxon>Aspergillus subgen. Polypaecilum</taxon>
    </lineage>
</organism>
<proteinExistence type="predicted"/>
<keyword evidence="2" id="KW-1185">Reference proteome</keyword>
<evidence type="ECO:0000313" key="2">
    <source>
        <dbReference type="Proteomes" id="UP000266188"/>
    </source>
</evidence>
<name>A0A3A2ZJ12_9EURO</name>